<dbReference type="Proteomes" id="UP001175211">
    <property type="component" value="Unassembled WGS sequence"/>
</dbReference>
<dbReference type="PANTHER" id="PTHR10353:SF36">
    <property type="entry name" value="LP05116P"/>
    <property type="match status" value="1"/>
</dbReference>
<dbReference type="Pfam" id="PF00232">
    <property type="entry name" value="Glyco_hydro_1"/>
    <property type="match status" value="1"/>
</dbReference>
<evidence type="ECO:0000313" key="6">
    <source>
        <dbReference type="Proteomes" id="UP001175211"/>
    </source>
</evidence>
<dbReference type="InterPro" id="IPR001360">
    <property type="entry name" value="Glyco_hydro_1"/>
</dbReference>
<dbReference type="PRINTS" id="PR00131">
    <property type="entry name" value="GLHYDRLASE1"/>
</dbReference>
<evidence type="ECO:0000256" key="3">
    <source>
        <dbReference type="ARBA" id="ARBA00023295"/>
    </source>
</evidence>
<sequence>MDEGSRRRNRRYVSEFGSMEPFAYANADISQIKEDAGRTNFLLTYLGEMLLSIHEDDVPIQGAFTWAMLDNAEWTVGTSMRYGIQHVDYATLERTYKRSALSLAEFFGSHLQ</sequence>
<keyword evidence="3" id="KW-0326">Glycosidase</keyword>
<keyword evidence="2 5" id="KW-0378">Hydrolase</keyword>
<dbReference type="SUPFAM" id="SSF51445">
    <property type="entry name" value="(Trans)glycosidases"/>
    <property type="match status" value="1"/>
</dbReference>
<feature type="non-terminal residue" evidence="5">
    <location>
        <position position="112"/>
    </location>
</feature>
<proteinExistence type="inferred from homology"/>
<reference evidence="5" key="1">
    <citation type="submission" date="2023-06" db="EMBL/GenBank/DDBJ databases">
        <authorList>
            <consortium name="Lawrence Berkeley National Laboratory"/>
            <person name="Ahrendt S."/>
            <person name="Sahu N."/>
            <person name="Indic B."/>
            <person name="Wong-Bajracharya J."/>
            <person name="Merenyi Z."/>
            <person name="Ke H.-M."/>
            <person name="Monk M."/>
            <person name="Kocsube S."/>
            <person name="Drula E."/>
            <person name="Lipzen A."/>
            <person name="Balint B."/>
            <person name="Henrissat B."/>
            <person name="Andreopoulos B."/>
            <person name="Martin F.M."/>
            <person name="Harder C.B."/>
            <person name="Rigling D."/>
            <person name="Ford K.L."/>
            <person name="Foster G.D."/>
            <person name="Pangilinan J."/>
            <person name="Papanicolaou A."/>
            <person name="Barry K."/>
            <person name="LaButti K."/>
            <person name="Viragh M."/>
            <person name="Koriabine M."/>
            <person name="Yan M."/>
            <person name="Riley R."/>
            <person name="Champramary S."/>
            <person name="Plett K.L."/>
            <person name="Tsai I.J."/>
            <person name="Slot J."/>
            <person name="Sipos G."/>
            <person name="Plett J."/>
            <person name="Nagy L.G."/>
            <person name="Grigoriev I.V."/>
        </authorList>
    </citation>
    <scope>NUCLEOTIDE SEQUENCE</scope>
    <source>
        <strain evidence="5">CCBAS 213</strain>
    </source>
</reference>
<evidence type="ECO:0000313" key="5">
    <source>
        <dbReference type="EMBL" id="KAK0451433.1"/>
    </source>
</evidence>
<keyword evidence="6" id="KW-1185">Reference proteome</keyword>
<name>A0AA39JZ58_ARMTA</name>
<evidence type="ECO:0000256" key="2">
    <source>
        <dbReference type="ARBA" id="ARBA00022801"/>
    </source>
</evidence>
<comment type="similarity">
    <text evidence="1 4">Belongs to the glycosyl hydrolase 1 family.</text>
</comment>
<accession>A0AA39JZ58</accession>
<dbReference type="AlphaFoldDB" id="A0AA39JZ58"/>
<dbReference type="Gene3D" id="3.20.20.80">
    <property type="entry name" value="Glycosidases"/>
    <property type="match status" value="1"/>
</dbReference>
<dbReference type="GO" id="GO:0008422">
    <property type="term" value="F:beta-glucosidase activity"/>
    <property type="evidence" value="ECO:0007669"/>
    <property type="project" value="TreeGrafter"/>
</dbReference>
<comment type="caution">
    <text evidence="5">The sequence shown here is derived from an EMBL/GenBank/DDBJ whole genome shotgun (WGS) entry which is preliminary data.</text>
</comment>
<dbReference type="InterPro" id="IPR017853">
    <property type="entry name" value="GH"/>
</dbReference>
<dbReference type="GO" id="GO:0005975">
    <property type="term" value="P:carbohydrate metabolic process"/>
    <property type="evidence" value="ECO:0007669"/>
    <property type="project" value="InterPro"/>
</dbReference>
<dbReference type="PANTHER" id="PTHR10353">
    <property type="entry name" value="GLYCOSYL HYDROLASE"/>
    <property type="match status" value="1"/>
</dbReference>
<evidence type="ECO:0000256" key="1">
    <source>
        <dbReference type="ARBA" id="ARBA00010838"/>
    </source>
</evidence>
<gene>
    <name evidence="5" type="ORF">EV420DRAFT_1560936</name>
</gene>
<organism evidence="5 6">
    <name type="scientific">Armillaria tabescens</name>
    <name type="common">Ringless honey mushroom</name>
    <name type="synonym">Agaricus tabescens</name>
    <dbReference type="NCBI Taxonomy" id="1929756"/>
    <lineage>
        <taxon>Eukaryota</taxon>
        <taxon>Fungi</taxon>
        <taxon>Dikarya</taxon>
        <taxon>Basidiomycota</taxon>
        <taxon>Agaricomycotina</taxon>
        <taxon>Agaricomycetes</taxon>
        <taxon>Agaricomycetidae</taxon>
        <taxon>Agaricales</taxon>
        <taxon>Marasmiineae</taxon>
        <taxon>Physalacriaceae</taxon>
        <taxon>Desarmillaria</taxon>
    </lineage>
</organism>
<evidence type="ECO:0000256" key="4">
    <source>
        <dbReference type="RuleBase" id="RU003690"/>
    </source>
</evidence>
<protein>
    <submittedName>
        <fullName evidence="5">Glycoside hydrolase superfamily</fullName>
    </submittedName>
</protein>
<dbReference type="GeneID" id="85357386"/>
<dbReference type="RefSeq" id="XP_060327770.1">
    <property type="nucleotide sequence ID" value="XM_060473838.1"/>
</dbReference>
<dbReference type="EMBL" id="JAUEPS010000033">
    <property type="protein sequence ID" value="KAK0451433.1"/>
    <property type="molecule type" value="Genomic_DNA"/>
</dbReference>